<feature type="region of interest" description="Disordered" evidence="1">
    <location>
        <begin position="646"/>
        <end position="698"/>
    </location>
</feature>
<keyword evidence="3" id="KW-1185">Reference proteome</keyword>
<comment type="caution">
    <text evidence="2">The sequence shown here is derived from an EMBL/GenBank/DDBJ whole genome shotgun (WGS) entry which is preliminary data.</text>
</comment>
<dbReference type="AlphaFoldDB" id="A0A3L6S9E8"/>
<protein>
    <recommendedName>
        <fullName evidence="4">Protein LNK1</fullName>
    </recommendedName>
</protein>
<dbReference type="PANTHER" id="PTHR33334:SF8">
    <property type="entry name" value="PROTEIN LNK1"/>
    <property type="match status" value="1"/>
</dbReference>
<dbReference type="EMBL" id="PQIB02000005">
    <property type="protein sequence ID" value="RLN17620.1"/>
    <property type="molecule type" value="Genomic_DNA"/>
</dbReference>
<evidence type="ECO:0000256" key="1">
    <source>
        <dbReference type="SAM" id="MobiDB-lite"/>
    </source>
</evidence>
<name>A0A3L6S9E8_PANMI</name>
<feature type="region of interest" description="Disordered" evidence="1">
    <location>
        <begin position="593"/>
        <end position="625"/>
    </location>
</feature>
<accession>A0A3L6S9E8</accession>
<dbReference type="PANTHER" id="PTHR33334">
    <property type="entry name" value="PROTEIN LNK1"/>
    <property type="match status" value="1"/>
</dbReference>
<dbReference type="Proteomes" id="UP000275267">
    <property type="component" value="Unassembled WGS sequence"/>
</dbReference>
<dbReference type="STRING" id="4540.A0A3L6S9E8"/>
<reference evidence="3" key="1">
    <citation type="journal article" date="2019" name="Nat. Commun.">
        <title>The genome of broomcorn millet.</title>
        <authorList>
            <person name="Zou C."/>
            <person name="Miki D."/>
            <person name="Li D."/>
            <person name="Tang Q."/>
            <person name="Xiao L."/>
            <person name="Rajput S."/>
            <person name="Deng P."/>
            <person name="Jia W."/>
            <person name="Huang R."/>
            <person name="Zhang M."/>
            <person name="Sun Y."/>
            <person name="Hu J."/>
            <person name="Fu X."/>
            <person name="Schnable P.S."/>
            <person name="Li F."/>
            <person name="Zhang H."/>
            <person name="Feng B."/>
            <person name="Zhu X."/>
            <person name="Liu R."/>
            <person name="Schnable J.C."/>
            <person name="Zhu J.-K."/>
            <person name="Zhang H."/>
        </authorList>
    </citation>
    <scope>NUCLEOTIDE SEQUENCE [LARGE SCALE GENOMIC DNA]</scope>
</reference>
<feature type="compositionally biased region" description="Polar residues" evidence="1">
    <location>
        <begin position="440"/>
        <end position="465"/>
    </location>
</feature>
<proteinExistence type="predicted"/>
<feature type="region of interest" description="Disordered" evidence="1">
    <location>
        <begin position="428"/>
        <end position="465"/>
    </location>
</feature>
<dbReference type="OrthoDB" id="618331at2759"/>
<evidence type="ECO:0000313" key="2">
    <source>
        <dbReference type="EMBL" id="RLN17620.1"/>
    </source>
</evidence>
<dbReference type="InterPro" id="IPR039928">
    <property type="entry name" value="LNK"/>
</dbReference>
<dbReference type="GO" id="GO:0007623">
    <property type="term" value="P:circadian rhythm"/>
    <property type="evidence" value="ECO:0007669"/>
    <property type="project" value="InterPro"/>
</dbReference>
<dbReference type="PROSITE" id="PS51257">
    <property type="entry name" value="PROKAR_LIPOPROTEIN"/>
    <property type="match status" value="1"/>
</dbReference>
<sequence>MRWYTGSGRSVVSPGHPPEQARRDLVLQILLSMGCNLNGFPTMVMLEHHLGCCCCRRNTKDADAAVGRKRPRSDSDTVSSGSSSRDARSDLQLLDISKFRTRIEFVGMPDWRVGEFQGKFADDFAQSNRNEHQNGVEAPGVTNSKKLKHAVASEKINQGVISGTNNSDSQKCNSEHIQCANGIVSQNINSTGDCKDGSNAFTLREENTIAETRCPTDNWNSCQFGLSNGSSILNNHSTPQDNLAYGDNDLNYIDWPGIDNFEDVDTLFRRSDSTYGQQQLENTDGLSWIPSSSDAVYSSDVALQQGFESSYSDYGILDGLSAFQCAADKSLPSVDPSTALCDNEFNDTYLFSEQKNIYQEDVMELLPTEQMCNGHGNIDMVISIIQATPKFMVFGGIGVGNQFSSENAIQSIKDKKFSIASTSQLSSSQNVLKQRHHLDSSSPSNITSESYQEKFSPSGGSFAQRNSKADVTLNSTNAAQKKTVNIQPGQPASDNVVNRHPQTLTRRASYPCENYGTEGKGLGKRTLEDPQVTMGTSMVVDGSFVSSMSSDNSVEESSFRQLQDAVSQLDVQTKLCIRDGLYRLARSAQHRQVFPNTMNSNGDSQDVKDAETSRKFADPRSIETQTNPIDRSIALLLFHQSSDHATGAVDDASSLNSRASKKQHQGPAGNQGVVPASSSIYSPRGQGGPKDAQSGDNY</sequence>
<evidence type="ECO:0000313" key="3">
    <source>
        <dbReference type="Proteomes" id="UP000275267"/>
    </source>
</evidence>
<dbReference type="GO" id="GO:0006355">
    <property type="term" value="P:regulation of DNA-templated transcription"/>
    <property type="evidence" value="ECO:0007669"/>
    <property type="project" value="InterPro"/>
</dbReference>
<feature type="compositionally biased region" description="Polar residues" evidence="1">
    <location>
        <begin position="594"/>
        <end position="604"/>
    </location>
</feature>
<feature type="compositionally biased region" description="Basic and acidic residues" evidence="1">
    <location>
        <begin position="605"/>
        <end position="621"/>
    </location>
</feature>
<gene>
    <name evidence="2" type="ORF">C2845_PM02G24480</name>
</gene>
<evidence type="ECO:0008006" key="4">
    <source>
        <dbReference type="Google" id="ProtNLM"/>
    </source>
</evidence>
<organism evidence="2 3">
    <name type="scientific">Panicum miliaceum</name>
    <name type="common">Proso millet</name>
    <name type="synonym">Broomcorn millet</name>
    <dbReference type="NCBI Taxonomy" id="4540"/>
    <lineage>
        <taxon>Eukaryota</taxon>
        <taxon>Viridiplantae</taxon>
        <taxon>Streptophyta</taxon>
        <taxon>Embryophyta</taxon>
        <taxon>Tracheophyta</taxon>
        <taxon>Spermatophyta</taxon>
        <taxon>Magnoliopsida</taxon>
        <taxon>Liliopsida</taxon>
        <taxon>Poales</taxon>
        <taxon>Poaceae</taxon>
        <taxon>PACMAD clade</taxon>
        <taxon>Panicoideae</taxon>
        <taxon>Panicodae</taxon>
        <taxon>Paniceae</taxon>
        <taxon>Panicinae</taxon>
        <taxon>Panicum</taxon>
        <taxon>Panicum sect. Panicum</taxon>
    </lineage>
</organism>
<feature type="region of interest" description="Disordered" evidence="1">
    <location>
        <begin position="63"/>
        <end position="86"/>
    </location>
</feature>